<dbReference type="RefSeq" id="WP_321099709.1">
    <property type="nucleotide sequence ID" value="NZ_JAXHPL010000064.1"/>
</dbReference>
<accession>A0AB35V019</accession>
<organism evidence="2 3">
    <name type="scientific">Acinetobacter faecalis</name>
    <dbReference type="NCBI Taxonomy" id="2665161"/>
    <lineage>
        <taxon>Bacteria</taxon>
        <taxon>Pseudomonadati</taxon>
        <taxon>Pseudomonadota</taxon>
        <taxon>Gammaproteobacteria</taxon>
        <taxon>Moraxellales</taxon>
        <taxon>Moraxellaceae</taxon>
        <taxon>Acinetobacter</taxon>
    </lineage>
</organism>
<dbReference type="Proteomes" id="UP001278995">
    <property type="component" value="Unassembled WGS sequence"/>
</dbReference>
<comment type="caution">
    <text evidence="2">The sequence shown here is derived from an EMBL/GenBank/DDBJ whole genome shotgun (WGS) entry which is preliminary data.</text>
</comment>
<evidence type="ECO:0000313" key="2">
    <source>
        <dbReference type="EMBL" id="MDY6487620.1"/>
    </source>
</evidence>
<evidence type="ECO:0000313" key="3">
    <source>
        <dbReference type="Proteomes" id="UP001278995"/>
    </source>
</evidence>
<feature type="chain" id="PRO_5044261389" description="Lipoprotein" evidence="1">
    <location>
        <begin position="25"/>
        <end position="102"/>
    </location>
</feature>
<evidence type="ECO:0000256" key="1">
    <source>
        <dbReference type="SAM" id="SignalP"/>
    </source>
</evidence>
<sequence>MINKPTISKTFFTIIFGLTFSGCAANSGIIPMGSNTYMVSRQAATGFTGMGTLKAEAMKEAYAQCQKNNKAVEVIETLDARPPYVLGNYPKTEIRFKCVVEN</sequence>
<feature type="signal peptide" evidence="1">
    <location>
        <begin position="1"/>
        <end position="24"/>
    </location>
</feature>
<evidence type="ECO:0008006" key="4">
    <source>
        <dbReference type="Google" id="ProtNLM"/>
    </source>
</evidence>
<dbReference type="AlphaFoldDB" id="A0AB35V019"/>
<dbReference type="EMBL" id="JAXHPL010000064">
    <property type="protein sequence ID" value="MDY6487620.1"/>
    <property type="molecule type" value="Genomic_DNA"/>
</dbReference>
<gene>
    <name evidence="2" type="ORF">SKM51_10530</name>
</gene>
<name>A0AB35V019_9GAMM</name>
<protein>
    <recommendedName>
        <fullName evidence="4">Lipoprotein</fullName>
    </recommendedName>
</protein>
<reference evidence="2 3" key="1">
    <citation type="submission" date="2023-11" db="EMBL/GenBank/DDBJ databases">
        <title>The common occurrence of Acinetobacte faecalis in cattle feces and its emended description.</title>
        <authorList>
            <person name="Kyselkova M."/>
            <person name="Xanthopoulou K."/>
            <person name="Shestivska V."/>
            <person name="Spanelova P."/>
            <person name="Maixnerova M."/>
            <person name="Higgins P.G."/>
            <person name="Nemec A."/>
        </authorList>
    </citation>
    <scope>NUCLEOTIDE SEQUENCE [LARGE SCALE GENOMIC DNA]</scope>
    <source>
        <strain evidence="2 3">ANC 7483</strain>
    </source>
</reference>
<keyword evidence="1" id="KW-0732">Signal</keyword>
<proteinExistence type="predicted"/>
<dbReference type="PROSITE" id="PS51257">
    <property type="entry name" value="PROKAR_LIPOPROTEIN"/>
    <property type="match status" value="1"/>
</dbReference>